<dbReference type="InParanoid" id="A0A151Z3P7"/>
<dbReference type="OMA" id="HMVWRNG"/>
<dbReference type="FunCoup" id="A0A151Z3P7">
    <property type="interactions" value="425"/>
</dbReference>
<dbReference type="InterPro" id="IPR010282">
    <property type="entry name" value="Uncharacterised_HutD/Ves"/>
</dbReference>
<dbReference type="STRING" id="361077.A0A151Z3P7"/>
<dbReference type="OrthoDB" id="18841at2759"/>
<reference evidence="1 2" key="1">
    <citation type="submission" date="2015-12" db="EMBL/GenBank/DDBJ databases">
        <title>Dictyostelia acquired genes for synthesis and detection of signals that induce cell-type specialization by lateral gene transfer from prokaryotes.</title>
        <authorList>
            <person name="Gloeckner G."/>
            <person name="Schaap P."/>
        </authorList>
    </citation>
    <scope>NUCLEOTIDE SEQUENCE [LARGE SCALE GENOMIC DNA]</scope>
    <source>
        <strain evidence="1 2">TK</strain>
    </source>
</reference>
<keyword evidence="2" id="KW-1185">Reference proteome</keyword>
<dbReference type="Pfam" id="PF05962">
    <property type="entry name" value="HutD"/>
    <property type="match status" value="1"/>
</dbReference>
<dbReference type="EMBL" id="LODT01000051">
    <property type="protein sequence ID" value="KYQ88593.1"/>
    <property type="molecule type" value="Genomic_DNA"/>
</dbReference>
<dbReference type="Proteomes" id="UP000076078">
    <property type="component" value="Unassembled WGS sequence"/>
</dbReference>
<sequence length="295" mass="33242">MSWTIKEKTDYLHMIWKNGKGKSVQMHIEPENMTLEDPFKWRISSATITIAGAFSQFDGYNRTLIILKGNKLTLYHRQQPNSSVNLDHFTPYTFKGCWETDSTFQISPPPQPILPISILNHSYSSTGSLLSTNSNSNASSGDNSPSITSSQSSLLLSASTNSASAYPIFLPQVEETVDFNVISKENEFDHSCRVHSFNNENRELTITLDTSNTPSGTTFIFYPYQTTITVKSKGEEGSYQKCKVLSENLLIIRDIHLKPQQTKQLYITCKDNETLKNANLVVIQISPKSIRLQEK</sequence>
<dbReference type="AlphaFoldDB" id="A0A151Z3P7"/>
<proteinExistence type="predicted"/>
<dbReference type="Gene3D" id="2.60.120.10">
    <property type="entry name" value="Jelly Rolls"/>
    <property type="match status" value="1"/>
</dbReference>
<accession>A0A151Z3P7</accession>
<organism evidence="1 2">
    <name type="scientific">Tieghemostelium lacteum</name>
    <name type="common">Slime mold</name>
    <name type="synonym">Dictyostelium lacteum</name>
    <dbReference type="NCBI Taxonomy" id="361077"/>
    <lineage>
        <taxon>Eukaryota</taxon>
        <taxon>Amoebozoa</taxon>
        <taxon>Evosea</taxon>
        <taxon>Eumycetozoa</taxon>
        <taxon>Dictyostelia</taxon>
        <taxon>Dictyosteliales</taxon>
        <taxon>Raperosteliaceae</taxon>
        <taxon>Tieghemostelium</taxon>
    </lineage>
</organism>
<dbReference type="PANTHER" id="PTHR37943">
    <property type="entry name" value="PROTEIN VES"/>
    <property type="match status" value="1"/>
</dbReference>
<protein>
    <submittedName>
        <fullName evidence="1">Uncharacterized protein</fullName>
    </submittedName>
</protein>
<dbReference type="InterPro" id="IPR014710">
    <property type="entry name" value="RmlC-like_jellyroll"/>
</dbReference>
<gene>
    <name evidence="1" type="ORF">DLAC_11332</name>
</gene>
<comment type="caution">
    <text evidence="1">The sequence shown here is derived from an EMBL/GenBank/DDBJ whole genome shotgun (WGS) entry which is preliminary data.</text>
</comment>
<dbReference type="SUPFAM" id="SSF51182">
    <property type="entry name" value="RmlC-like cupins"/>
    <property type="match status" value="1"/>
</dbReference>
<dbReference type="InterPro" id="IPR011051">
    <property type="entry name" value="RmlC_Cupin_sf"/>
</dbReference>
<evidence type="ECO:0000313" key="2">
    <source>
        <dbReference type="Proteomes" id="UP000076078"/>
    </source>
</evidence>
<dbReference type="PANTHER" id="PTHR37943:SF1">
    <property type="entry name" value="PROTEIN VES"/>
    <property type="match status" value="1"/>
</dbReference>
<name>A0A151Z3P7_TIELA</name>
<evidence type="ECO:0000313" key="1">
    <source>
        <dbReference type="EMBL" id="KYQ88593.1"/>
    </source>
</evidence>